<dbReference type="InterPro" id="IPR004358">
    <property type="entry name" value="Sig_transdc_His_kin-like_C"/>
</dbReference>
<dbReference type="PANTHER" id="PTHR45453:SF1">
    <property type="entry name" value="PHOSPHATE REGULON SENSOR PROTEIN PHOR"/>
    <property type="match status" value="1"/>
</dbReference>
<dbReference type="GO" id="GO:0005886">
    <property type="term" value="C:plasma membrane"/>
    <property type="evidence" value="ECO:0007669"/>
    <property type="project" value="TreeGrafter"/>
</dbReference>
<protein>
    <recommendedName>
        <fullName evidence="2">histidine kinase</fullName>
        <ecNumber evidence="2">2.7.13.3</ecNumber>
    </recommendedName>
</protein>
<evidence type="ECO:0000256" key="5">
    <source>
        <dbReference type="ARBA" id="ARBA00022777"/>
    </source>
</evidence>
<feature type="non-terminal residue" evidence="8">
    <location>
        <position position="1"/>
    </location>
</feature>
<dbReference type="GO" id="GO:0000155">
    <property type="term" value="F:phosphorelay sensor kinase activity"/>
    <property type="evidence" value="ECO:0007669"/>
    <property type="project" value="TreeGrafter"/>
</dbReference>
<evidence type="ECO:0000259" key="7">
    <source>
        <dbReference type="PROSITE" id="PS50109"/>
    </source>
</evidence>
<keyword evidence="6" id="KW-0902">Two-component regulatory system</keyword>
<sequence>PFLFDRFYRVDPARDTATGGSGLGLVIARELVEAHGGVIYAESTLGKGSRLVFELPLMSPLGITE</sequence>
<dbReference type="EC" id="2.7.13.3" evidence="2"/>
<dbReference type="PRINTS" id="PR00344">
    <property type="entry name" value="BCTRLSENSOR"/>
</dbReference>
<dbReference type="AlphaFoldDB" id="X1RBP3"/>
<keyword evidence="5" id="KW-0418">Kinase</keyword>
<comment type="caution">
    <text evidence="8">The sequence shown here is derived from an EMBL/GenBank/DDBJ whole genome shotgun (WGS) entry which is preliminary data.</text>
</comment>
<gene>
    <name evidence="8" type="ORF">S12H4_24433</name>
</gene>
<feature type="domain" description="Histidine kinase" evidence="7">
    <location>
        <begin position="1"/>
        <end position="59"/>
    </location>
</feature>
<organism evidence="8">
    <name type="scientific">marine sediment metagenome</name>
    <dbReference type="NCBI Taxonomy" id="412755"/>
    <lineage>
        <taxon>unclassified sequences</taxon>
        <taxon>metagenomes</taxon>
        <taxon>ecological metagenomes</taxon>
    </lineage>
</organism>
<comment type="catalytic activity">
    <reaction evidence="1">
        <text>ATP + protein L-histidine = ADP + protein N-phospho-L-histidine.</text>
        <dbReference type="EC" id="2.7.13.3"/>
    </reaction>
</comment>
<evidence type="ECO:0000256" key="2">
    <source>
        <dbReference type="ARBA" id="ARBA00012438"/>
    </source>
</evidence>
<dbReference type="InterPro" id="IPR005467">
    <property type="entry name" value="His_kinase_dom"/>
</dbReference>
<dbReference type="InterPro" id="IPR036890">
    <property type="entry name" value="HATPase_C_sf"/>
</dbReference>
<dbReference type="InterPro" id="IPR050351">
    <property type="entry name" value="BphY/WalK/GraS-like"/>
</dbReference>
<evidence type="ECO:0000256" key="4">
    <source>
        <dbReference type="ARBA" id="ARBA00022679"/>
    </source>
</evidence>
<name>X1RBP3_9ZZZZ</name>
<proteinExistence type="predicted"/>
<dbReference type="InterPro" id="IPR003594">
    <property type="entry name" value="HATPase_dom"/>
</dbReference>
<dbReference type="EMBL" id="BARW01013260">
    <property type="protein sequence ID" value="GAI77953.1"/>
    <property type="molecule type" value="Genomic_DNA"/>
</dbReference>
<dbReference type="Pfam" id="PF02518">
    <property type="entry name" value="HATPase_c"/>
    <property type="match status" value="1"/>
</dbReference>
<evidence type="ECO:0000313" key="8">
    <source>
        <dbReference type="EMBL" id="GAI77953.1"/>
    </source>
</evidence>
<dbReference type="GO" id="GO:0004721">
    <property type="term" value="F:phosphoprotein phosphatase activity"/>
    <property type="evidence" value="ECO:0007669"/>
    <property type="project" value="TreeGrafter"/>
</dbReference>
<evidence type="ECO:0000256" key="3">
    <source>
        <dbReference type="ARBA" id="ARBA00022553"/>
    </source>
</evidence>
<dbReference type="PANTHER" id="PTHR45453">
    <property type="entry name" value="PHOSPHATE REGULON SENSOR PROTEIN PHOR"/>
    <property type="match status" value="1"/>
</dbReference>
<dbReference type="Gene3D" id="3.30.565.10">
    <property type="entry name" value="Histidine kinase-like ATPase, C-terminal domain"/>
    <property type="match status" value="1"/>
</dbReference>
<dbReference type="GO" id="GO:0016036">
    <property type="term" value="P:cellular response to phosphate starvation"/>
    <property type="evidence" value="ECO:0007669"/>
    <property type="project" value="TreeGrafter"/>
</dbReference>
<accession>X1RBP3</accession>
<keyword evidence="3" id="KW-0597">Phosphoprotein</keyword>
<evidence type="ECO:0000256" key="1">
    <source>
        <dbReference type="ARBA" id="ARBA00000085"/>
    </source>
</evidence>
<evidence type="ECO:0000256" key="6">
    <source>
        <dbReference type="ARBA" id="ARBA00023012"/>
    </source>
</evidence>
<keyword evidence="4" id="KW-0808">Transferase</keyword>
<dbReference type="PROSITE" id="PS50109">
    <property type="entry name" value="HIS_KIN"/>
    <property type="match status" value="1"/>
</dbReference>
<reference evidence="8" key="1">
    <citation type="journal article" date="2014" name="Front. Microbiol.">
        <title>High frequency of phylogenetically diverse reductive dehalogenase-homologous genes in deep subseafloor sedimentary metagenomes.</title>
        <authorList>
            <person name="Kawai M."/>
            <person name="Futagami T."/>
            <person name="Toyoda A."/>
            <person name="Takaki Y."/>
            <person name="Nishi S."/>
            <person name="Hori S."/>
            <person name="Arai W."/>
            <person name="Tsubouchi T."/>
            <person name="Morono Y."/>
            <person name="Uchiyama I."/>
            <person name="Ito T."/>
            <person name="Fujiyama A."/>
            <person name="Inagaki F."/>
            <person name="Takami H."/>
        </authorList>
    </citation>
    <scope>NUCLEOTIDE SEQUENCE</scope>
    <source>
        <strain evidence="8">Expedition CK06-06</strain>
    </source>
</reference>
<dbReference type="SUPFAM" id="SSF55874">
    <property type="entry name" value="ATPase domain of HSP90 chaperone/DNA topoisomerase II/histidine kinase"/>
    <property type="match status" value="1"/>
</dbReference>